<comment type="function">
    <text evidence="2 7">Synthesizes alpha-1,4-glucan chains using ADP-glucose.</text>
</comment>
<accession>A0A2M8EJX4</accession>
<dbReference type="NCBIfam" id="TIGR02095">
    <property type="entry name" value="glgA"/>
    <property type="match status" value="1"/>
</dbReference>
<evidence type="ECO:0000313" key="10">
    <source>
        <dbReference type="EMBL" id="PJC23029.1"/>
    </source>
</evidence>
<comment type="caution">
    <text evidence="7">Lacks conserved residue(s) required for the propagation of feature annotation.</text>
</comment>
<evidence type="ECO:0000256" key="2">
    <source>
        <dbReference type="ARBA" id="ARBA00002764"/>
    </source>
</evidence>
<dbReference type="Gene3D" id="3.40.50.2000">
    <property type="entry name" value="Glycogen Phosphorylase B"/>
    <property type="match status" value="2"/>
</dbReference>
<dbReference type="GO" id="GO:0005978">
    <property type="term" value="P:glycogen biosynthetic process"/>
    <property type="evidence" value="ECO:0007669"/>
    <property type="project" value="UniProtKB-UniRule"/>
</dbReference>
<organism evidence="10 11">
    <name type="scientific">candidate division WWE3 bacterium CG_4_9_14_0_2_um_filter_48_10</name>
    <dbReference type="NCBI Taxonomy" id="1975078"/>
    <lineage>
        <taxon>Bacteria</taxon>
        <taxon>Katanobacteria</taxon>
    </lineage>
</organism>
<evidence type="ECO:0000259" key="8">
    <source>
        <dbReference type="Pfam" id="PF00534"/>
    </source>
</evidence>
<name>A0A2M8EJX4_UNCKA</name>
<dbReference type="PANTHER" id="PTHR45825">
    <property type="entry name" value="GRANULE-BOUND STARCH SYNTHASE 1, CHLOROPLASTIC/AMYLOPLASTIC"/>
    <property type="match status" value="1"/>
</dbReference>
<dbReference type="Proteomes" id="UP000228781">
    <property type="component" value="Unassembled WGS sequence"/>
</dbReference>
<dbReference type="EMBL" id="PFSK01000012">
    <property type="protein sequence ID" value="PJC23029.1"/>
    <property type="molecule type" value="Genomic_DNA"/>
</dbReference>
<dbReference type="GO" id="GO:0009011">
    <property type="term" value="F:alpha-1,4-glucan glucosyltransferase (ADP-glucose donor) activity"/>
    <property type="evidence" value="ECO:0007669"/>
    <property type="project" value="UniProtKB-UniRule"/>
</dbReference>
<dbReference type="HAMAP" id="MF_00484">
    <property type="entry name" value="Glycogen_synth"/>
    <property type="match status" value="1"/>
</dbReference>
<evidence type="ECO:0000256" key="7">
    <source>
        <dbReference type="HAMAP-Rule" id="MF_00484"/>
    </source>
</evidence>
<proteinExistence type="inferred from homology"/>
<dbReference type="Pfam" id="PF08323">
    <property type="entry name" value="Glyco_transf_5"/>
    <property type="match status" value="1"/>
</dbReference>
<evidence type="ECO:0000313" key="11">
    <source>
        <dbReference type="Proteomes" id="UP000228781"/>
    </source>
</evidence>
<sequence length="545" mass="61852">MASLGSAFPRQVAQKCAIINEEMETKISLLEQMIKVIPLSEGKPLKVLMVLPEVSPYASVGGVSRVGAYLARELVKLGHDVRLFMPRYGMIDEEKFPLEMVVEGLKVYTDGDGGPTELICNVKTYQTEDGVRTYFLENMEYYEKRANVYGYSDDPIRFSLLSRGALEFLRHFEWKPQVIHAHDWQTGAAPNYLKTVYAKSRDLGGIATLFTIHNLHFQGMFDHRQITELDFDDGRSPIAPFFSERLKKQNFMRRGILYADAINTVSETYAREIITPEYGEGLDKLLMEVRSKLFGVVNGIDYEEFNPATDSLIPVNYTSSSIGRRLENKIALQREFSLPEDKEKFVLGMVTRLADQKGIDILLEALSHFLSGFDAQFIVIGGGEGRYVAAFQELQKRFPKKVGTHLMLNYTLPRLVFAGADCIVVPSRFEPSGLVQLEAMRYGCVPIVRKTGGLADTVEDLDAVKEKGTGFVFAEYDRWALFAQLVRAYEDFHHPKVWQELVKRAMAADFSWGASARRYGQLYRKAIYFKRQELLSPKSPVPLDE</sequence>
<feature type="domain" description="Glycosyl transferase family 1" evidence="8">
    <location>
        <begin position="336"/>
        <end position="489"/>
    </location>
</feature>
<dbReference type="InterPro" id="IPR013534">
    <property type="entry name" value="Starch_synth_cat_dom"/>
</dbReference>
<comment type="catalytic activity">
    <reaction evidence="1 7">
        <text>[(1-&gt;4)-alpha-D-glucosyl](n) + ADP-alpha-D-glucose = [(1-&gt;4)-alpha-D-glucosyl](n+1) + ADP + H(+)</text>
        <dbReference type="Rhea" id="RHEA:18189"/>
        <dbReference type="Rhea" id="RHEA-COMP:9584"/>
        <dbReference type="Rhea" id="RHEA-COMP:9587"/>
        <dbReference type="ChEBI" id="CHEBI:15378"/>
        <dbReference type="ChEBI" id="CHEBI:15444"/>
        <dbReference type="ChEBI" id="CHEBI:57498"/>
        <dbReference type="ChEBI" id="CHEBI:456216"/>
        <dbReference type="EC" id="2.4.1.21"/>
    </reaction>
</comment>
<gene>
    <name evidence="7" type="primary">glgA</name>
    <name evidence="10" type="ORF">CO059_00805</name>
</gene>
<protein>
    <recommendedName>
        <fullName evidence="7">Glycogen synthase</fullName>
        <ecNumber evidence="7">2.4.1.21</ecNumber>
    </recommendedName>
    <alternativeName>
        <fullName evidence="7">Starch [bacterial glycogen] synthase</fullName>
    </alternativeName>
</protein>
<evidence type="ECO:0000256" key="5">
    <source>
        <dbReference type="ARBA" id="ARBA00022679"/>
    </source>
</evidence>
<dbReference type="AlphaFoldDB" id="A0A2M8EJX4"/>
<keyword evidence="6 7" id="KW-0320">Glycogen biosynthesis</keyword>
<reference evidence="11" key="1">
    <citation type="submission" date="2017-09" db="EMBL/GenBank/DDBJ databases">
        <title>Depth-based differentiation of microbial function through sediment-hosted aquifers and enrichment of novel symbionts in the deep terrestrial subsurface.</title>
        <authorList>
            <person name="Probst A.J."/>
            <person name="Ladd B."/>
            <person name="Jarett J.K."/>
            <person name="Geller-Mcgrath D.E."/>
            <person name="Sieber C.M.K."/>
            <person name="Emerson J.B."/>
            <person name="Anantharaman K."/>
            <person name="Thomas B.C."/>
            <person name="Malmstrom R."/>
            <person name="Stieglmeier M."/>
            <person name="Klingl A."/>
            <person name="Woyke T."/>
            <person name="Ryan C.M."/>
            <person name="Banfield J.F."/>
        </authorList>
    </citation>
    <scope>NUCLEOTIDE SEQUENCE [LARGE SCALE GENOMIC DNA]</scope>
</reference>
<comment type="caution">
    <text evidence="10">The sequence shown here is derived from an EMBL/GenBank/DDBJ whole genome shotgun (WGS) entry which is preliminary data.</text>
</comment>
<evidence type="ECO:0000256" key="4">
    <source>
        <dbReference type="ARBA" id="ARBA00022676"/>
    </source>
</evidence>
<dbReference type="GO" id="GO:0004373">
    <property type="term" value="F:alpha-1,4-glucan glucosyltransferase (UDP-glucose donor) activity"/>
    <property type="evidence" value="ECO:0007669"/>
    <property type="project" value="InterPro"/>
</dbReference>
<keyword evidence="5 7" id="KW-0808">Transferase</keyword>
<evidence type="ECO:0000259" key="9">
    <source>
        <dbReference type="Pfam" id="PF08323"/>
    </source>
</evidence>
<comment type="similarity">
    <text evidence="3 7">Belongs to the glycosyltransferase 1 family. Bacterial/plant glycogen synthase subfamily.</text>
</comment>
<dbReference type="InterPro" id="IPR011835">
    <property type="entry name" value="GS/SS"/>
</dbReference>
<feature type="domain" description="Starch synthase catalytic" evidence="9">
    <location>
        <begin position="46"/>
        <end position="287"/>
    </location>
</feature>
<evidence type="ECO:0000256" key="3">
    <source>
        <dbReference type="ARBA" id="ARBA00010281"/>
    </source>
</evidence>
<dbReference type="UniPathway" id="UPA00164"/>
<dbReference type="CDD" id="cd03791">
    <property type="entry name" value="GT5_Glycogen_synthase_DULL1-like"/>
    <property type="match status" value="1"/>
</dbReference>
<dbReference type="SUPFAM" id="SSF53756">
    <property type="entry name" value="UDP-Glycosyltransferase/glycogen phosphorylase"/>
    <property type="match status" value="1"/>
</dbReference>
<evidence type="ECO:0000256" key="1">
    <source>
        <dbReference type="ARBA" id="ARBA00001478"/>
    </source>
</evidence>
<keyword evidence="4 7" id="KW-0328">Glycosyltransferase</keyword>
<evidence type="ECO:0000256" key="6">
    <source>
        <dbReference type="ARBA" id="ARBA00023056"/>
    </source>
</evidence>
<dbReference type="InterPro" id="IPR001296">
    <property type="entry name" value="Glyco_trans_1"/>
</dbReference>
<dbReference type="Pfam" id="PF00534">
    <property type="entry name" value="Glycos_transf_1"/>
    <property type="match status" value="1"/>
</dbReference>
<comment type="pathway">
    <text evidence="7">Glycan biosynthesis; glycogen biosynthesis.</text>
</comment>
<dbReference type="EC" id="2.4.1.21" evidence="7"/>
<dbReference type="PANTHER" id="PTHR45825:SF11">
    <property type="entry name" value="ALPHA AMYLASE DOMAIN-CONTAINING PROTEIN"/>
    <property type="match status" value="1"/>
</dbReference>